<dbReference type="Pfam" id="PF19888">
    <property type="entry name" value="DUF6361"/>
    <property type="match status" value="1"/>
</dbReference>
<dbReference type="AlphaFoldDB" id="A0A644X1D1"/>
<organism evidence="1">
    <name type="scientific">bioreactor metagenome</name>
    <dbReference type="NCBI Taxonomy" id="1076179"/>
    <lineage>
        <taxon>unclassified sequences</taxon>
        <taxon>metagenomes</taxon>
        <taxon>ecological metagenomes</taxon>
    </lineage>
</organism>
<evidence type="ECO:0000313" key="1">
    <source>
        <dbReference type="EMBL" id="MPM07974.1"/>
    </source>
</evidence>
<sequence>MISSSMQMGWIDFSKKERGDVTTILRLLGTPSALDEIGIGTIRDGFSDRLFPGLSTQQTRAKYFVLIPYLFSMAEKQRFIRRGDVGAWIHRQEDALVKTLVENSGSGELGIIGTRNLKQGKPLVRKPSDIYWTGLRAASILRWPDLSFEDVCSIFYARQQDKKSIHLKAESDEAGSDDTDAANGEQVLFTPITAGYDLFSAASIDLTYPEATYLRERFLDSEGTKNSLMVYLLKHPDAVCDQFEEIDTRYMPRELAAITDLAKDFSGFIYGAHLLYNVIFSDDQDKDMARNFEAWKEEEYHAIDLDSVIGVTGCSASAGAFIHQFDSCISKSDILSARECIILREKIMKRDRAKLGHPDQYQPVHTYRLNYRYNIGKQMISDIFSGLEGYHGPQII</sequence>
<reference evidence="1" key="1">
    <citation type="submission" date="2019-08" db="EMBL/GenBank/DDBJ databases">
        <authorList>
            <person name="Kucharzyk K."/>
            <person name="Murdoch R.W."/>
            <person name="Higgins S."/>
            <person name="Loffler F."/>
        </authorList>
    </citation>
    <scope>NUCLEOTIDE SEQUENCE</scope>
</reference>
<comment type="caution">
    <text evidence="1">The sequence shown here is derived from an EMBL/GenBank/DDBJ whole genome shotgun (WGS) entry which is preliminary data.</text>
</comment>
<protein>
    <submittedName>
        <fullName evidence="1">Uncharacterized protein</fullName>
    </submittedName>
</protein>
<name>A0A644X1D1_9ZZZZ</name>
<accession>A0A644X1D1</accession>
<dbReference type="InterPro" id="IPR045941">
    <property type="entry name" value="DUF6361"/>
</dbReference>
<dbReference type="EMBL" id="VSSQ01001396">
    <property type="protein sequence ID" value="MPM07974.1"/>
    <property type="molecule type" value="Genomic_DNA"/>
</dbReference>
<gene>
    <name evidence="1" type="ORF">SDC9_54285</name>
</gene>
<proteinExistence type="predicted"/>